<dbReference type="SFLD" id="SFLDG01129">
    <property type="entry name" value="C1.5:_HAD__Beta-PGM__Phosphata"/>
    <property type="match status" value="1"/>
</dbReference>
<gene>
    <name evidence="1" type="ORF">K9W46_04740</name>
</gene>
<dbReference type="InterPro" id="IPR023198">
    <property type="entry name" value="PGP-like_dom2"/>
</dbReference>
<dbReference type="InterPro" id="IPR036412">
    <property type="entry name" value="HAD-like_sf"/>
</dbReference>
<name>A0A9Y1FP67_9ARCH</name>
<protein>
    <submittedName>
        <fullName evidence="1">HAD family hydrolase</fullName>
    </submittedName>
</protein>
<reference evidence="1" key="1">
    <citation type="journal article" date="2022" name="Nat. Microbiol.">
        <title>Unique mobile elements and scalable gene flow at the prokaryote-eukaryote boundary revealed by circularized Asgard archaea genomes.</title>
        <authorList>
            <person name="Wu F."/>
            <person name="Speth D.R."/>
            <person name="Philosof A."/>
            <person name="Cremiere A."/>
            <person name="Narayanan A."/>
            <person name="Barco R.A."/>
            <person name="Connon S.A."/>
            <person name="Amend J.P."/>
            <person name="Antoshechkin I.A."/>
            <person name="Orphan V.J."/>
        </authorList>
    </citation>
    <scope>NUCLEOTIDE SEQUENCE</scope>
    <source>
        <strain evidence="1">PR6</strain>
    </source>
</reference>
<dbReference type="GO" id="GO:0008967">
    <property type="term" value="F:phosphoglycolate phosphatase activity"/>
    <property type="evidence" value="ECO:0007669"/>
    <property type="project" value="TreeGrafter"/>
</dbReference>
<dbReference type="PANTHER" id="PTHR43434:SF1">
    <property type="entry name" value="PHOSPHOGLYCOLATE PHOSPHATASE"/>
    <property type="match status" value="1"/>
</dbReference>
<dbReference type="SFLD" id="SFLDS00003">
    <property type="entry name" value="Haloacid_Dehalogenase"/>
    <property type="match status" value="1"/>
</dbReference>
<dbReference type="Gene3D" id="1.10.150.240">
    <property type="entry name" value="Putative phosphatase, domain 2"/>
    <property type="match status" value="1"/>
</dbReference>
<evidence type="ECO:0000313" key="1">
    <source>
        <dbReference type="EMBL" id="UJG44487.1"/>
    </source>
</evidence>
<accession>A0A9Y1FP67</accession>
<dbReference type="PANTHER" id="PTHR43434">
    <property type="entry name" value="PHOSPHOGLYCOLATE PHOSPHATASE"/>
    <property type="match status" value="1"/>
</dbReference>
<dbReference type="Pfam" id="PF13419">
    <property type="entry name" value="HAD_2"/>
    <property type="match status" value="1"/>
</dbReference>
<dbReference type="SUPFAM" id="SSF56784">
    <property type="entry name" value="HAD-like"/>
    <property type="match status" value="1"/>
</dbReference>
<dbReference type="InterPro" id="IPR041492">
    <property type="entry name" value="HAD_2"/>
</dbReference>
<dbReference type="InterPro" id="IPR050155">
    <property type="entry name" value="HAD-like_hydrolase_sf"/>
</dbReference>
<organism evidence="1">
    <name type="scientific">Candidatus Heimdallarchaeum endolithica</name>
    <dbReference type="NCBI Taxonomy" id="2876572"/>
    <lineage>
        <taxon>Archaea</taxon>
        <taxon>Promethearchaeati</taxon>
        <taxon>Candidatus Heimdallarchaeota</taxon>
        <taxon>Candidatus Heimdallarchaeia (ex Rinke et al. 2021) (nom. nud.)</taxon>
        <taxon>Candidatus Heimdallarchaeales</taxon>
        <taxon>Candidatus Heimdallarchaeaceae</taxon>
        <taxon>Candidatus Heimdallarchaeum</taxon>
    </lineage>
</organism>
<dbReference type="EMBL" id="CP084167">
    <property type="protein sequence ID" value="UJG44487.1"/>
    <property type="molecule type" value="Genomic_DNA"/>
</dbReference>
<dbReference type="Proteomes" id="UP001200513">
    <property type="component" value="Chromosome"/>
</dbReference>
<dbReference type="AlphaFoldDB" id="A0A9Y1FP67"/>
<dbReference type="InterPro" id="IPR023214">
    <property type="entry name" value="HAD_sf"/>
</dbReference>
<dbReference type="Gene3D" id="3.40.50.1000">
    <property type="entry name" value="HAD superfamily/HAD-like"/>
    <property type="match status" value="1"/>
</dbReference>
<dbReference type="GO" id="GO:0006281">
    <property type="term" value="P:DNA repair"/>
    <property type="evidence" value="ECO:0007669"/>
    <property type="project" value="TreeGrafter"/>
</dbReference>
<proteinExistence type="predicted"/>
<keyword evidence="1" id="KW-0378">Hydrolase</keyword>
<sequence>MIKVVIFDFDGVISDSKRAYALQMQETIKKISGKNISISEFDKRGGNTDQIDDFRHLLQTEEKSILDNASKIYQELTVKYKLMRKLYPGVKETLKQVREICKIAIVSRKNQKRLIEWINYYSIGDLIDKAIGTLDHSKAPAIKELLSEFDCKPEEALMVGDTAFDIVSAKEAKVRSVLAKYGTTMYEEAVEKEPDFIIESIEEIVSLIKKLNAKE</sequence>